<evidence type="ECO:0000259" key="3">
    <source>
        <dbReference type="PROSITE" id="PS51186"/>
    </source>
</evidence>
<dbReference type="InterPro" id="IPR016181">
    <property type="entry name" value="Acyl_CoA_acyltransferase"/>
</dbReference>
<name>F8GUU2_CUPNN</name>
<organism evidence="4 5">
    <name type="scientific">Cupriavidus necator (strain ATCC 43291 / DSM 13513 / CCUG 52238 / LMG 8453 / N-1)</name>
    <name type="common">Ralstonia eutropha</name>
    <dbReference type="NCBI Taxonomy" id="1042878"/>
    <lineage>
        <taxon>Bacteria</taxon>
        <taxon>Pseudomonadati</taxon>
        <taxon>Pseudomonadota</taxon>
        <taxon>Betaproteobacteria</taxon>
        <taxon>Burkholderiales</taxon>
        <taxon>Burkholderiaceae</taxon>
        <taxon>Cupriavidus</taxon>
    </lineage>
</organism>
<dbReference type="CDD" id="cd04301">
    <property type="entry name" value="NAT_SF"/>
    <property type="match status" value="1"/>
</dbReference>
<dbReference type="KEGG" id="cnc:CNE_BB1p10880"/>
<geneLocation type="plasmid" evidence="4 5">
    <name>pBB1</name>
</geneLocation>
<evidence type="ECO:0000313" key="5">
    <source>
        <dbReference type="Proteomes" id="UP000006798"/>
    </source>
</evidence>
<proteinExistence type="predicted"/>
<keyword evidence="1" id="KW-0808">Transferase</keyword>
<dbReference type="SUPFAM" id="SSF55729">
    <property type="entry name" value="Acyl-CoA N-acyltransferases (Nat)"/>
    <property type="match status" value="1"/>
</dbReference>
<reference evidence="4 5" key="1">
    <citation type="journal article" date="2011" name="J. Bacteriol.">
        <title>Complete genome sequence of the type strain Cupriavidus necator N-1.</title>
        <authorList>
            <person name="Poehlein A."/>
            <person name="Kusian B."/>
            <person name="Friedrich B."/>
            <person name="Daniel R."/>
            <person name="Bowien B."/>
        </authorList>
    </citation>
    <scope>NUCLEOTIDE SEQUENCE [LARGE SCALE GENOMIC DNA]</scope>
    <source>
        <strain evidence="5">ATCC 43291 / DSM 13513 / CCUG 52238 / LMG 8453 / N-1</strain>
        <plasmid evidence="4 5">pBB1</plasmid>
    </source>
</reference>
<evidence type="ECO:0000256" key="2">
    <source>
        <dbReference type="ARBA" id="ARBA00023315"/>
    </source>
</evidence>
<protein>
    <recommendedName>
        <fullName evidence="3">N-acetyltransferase domain-containing protein</fullName>
    </recommendedName>
</protein>
<dbReference type="AlphaFoldDB" id="F8GUU2"/>
<feature type="domain" description="N-acetyltransferase" evidence="3">
    <location>
        <begin position="66"/>
        <end position="224"/>
    </location>
</feature>
<keyword evidence="2" id="KW-0012">Acyltransferase</keyword>
<dbReference type="Pfam" id="PF00583">
    <property type="entry name" value="Acetyltransf_1"/>
    <property type="match status" value="1"/>
</dbReference>
<sequence>MTPASTPLTWREAKRRRSMPVTPALGGRHRFNELTFFPYNNVAMQDKSEATNFVPFKVSLCNEREVLVREITGDDKAGLLAAFNKLSADARYARFMAAMQQLPEAMLEQATHPSVEREFALVAIATENKVSSIVAGARYAAAPGSDTCEFAVTVDDDWHRLGLARRLLGTLIDIARSRGFRCMEGYVLSSNTGMRRLAKRFGFSDLACPDDATLRVVTLALQDSERKR</sequence>
<keyword evidence="4" id="KW-0614">Plasmid</keyword>
<dbReference type="GO" id="GO:0016747">
    <property type="term" value="F:acyltransferase activity, transferring groups other than amino-acyl groups"/>
    <property type="evidence" value="ECO:0007669"/>
    <property type="project" value="InterPro"/>
</dbReference>
<dbReference type="InterPro" id="IPR000182">
    <property type="entry name" value="GNAT_dom"/>
</dbReference>
<evidence type="ECO:0000256" key="1">
    <source>
        <dbReference type="ARBA" id="ARBA00022679"/>
    </source>
</evidence>
<dbReference type="EMBL" id="CP002879">
    <property type="protein sequence ID" value="AEI82496.1"/>
    <property type="molecule type" value="Genomic_DNA"/>
</dbReference>
<evidence type="ECO:0000313" key="4">
    <source>
        <dbReference type="EMBL" id="AEI82496.1"/>
    </source>
</evidence>
<dbReference type="Proteomes" id="UP000006798">
    <property type="component" value="Plasmid pBB1"/>
</dbReference>
<accession>F8GUU2</accession>
<dbReference type="Gene3D" id="3.40.630.30">
    <property type="match status" value="1"/>
</dbReference>
<dbReference type="PROSITE" id="PS51186">
    <property type="entry name" value="GNAT"/>
    <property type="match status" value="1"/>
</dbReference>
<dbReference type="HOGENOM" id="CLU_105788_0_0_4"/>
<dbReference type="PANTHER" id="PTHR43072:SF23">
    <property type="entry name" value="UPF0039 PROTEIN C11D3.02C"/>
    <property type="match status" value="1"/>
</dbReference>
<dbReference type="PANTHER" id="PTHR43072">
    <property type="entry name" value="N-ACETYLTRANSFERASE"/>
    <property type="match status" value="1"/>
</dbReference>
<gene>
    <name evidence="4" type="ordered locus">CNE_BB1p10880</name>
</gene>